<evidence type="ECO:0000313" key="9">
    <source>
        <dbReference type="Proteomes" id="UP000298781"/>
    </source>
</evidence>
<dbReference type="InterPro" id="IPR050179">
    <property type="entry name" value="Trans_hexapeptide_repeat"/>
</dbReference>
<evidence type="ECO:0000256" key="3">
    <source>
        <dbReference type="ARBA" id="ARBA00022737"/>
    </source>
</evidence>
<keyword evidence="3" id="KW-0677">Repeat</keyword>
<dbReference type="InterPro" id="IPR011004">
    <property type="entry name" value="Trimer_LpxA-like_sf"/>
</dbReference>
<evidence type="ECO:0000256" key="1">
    <source>
        <dbReference type="ARBA" id="ARBA00007274"/>
    </source>
</evidence>
<dbReference type="PANTHER" id="PTHR43300:SF7">
    <property type="entry name" value="UDP-N-ACETYLBACILLOSAMINE N-ACETYLTRANSFERASE"/>
    <property type="match status" value="1"/>
</dbReference>
<dbReference type="KEGG" id="pstg:E8M01_13275"/>
<comment type="similarity">
    <text evidence="1">Belongs to the transferase hexapeptide repeat family.</text>
</comment>
<dbReference type="PROSITE" id="PS00101">
    <property type="entry name" value="HEXAPEP_TRANSFERASES"/>
    <property type="match status" value="1"/>
</dbReference>
<dbReference type="Pfam" id="PF00132">
    <property type="entry name" value="Hexapep"/>
    <property type="match status" value="2"/>
</dbReference>
<keyword evidence="9" id="KW-1185">Reference proteome</keyword>
<dbReference type="InterPro" id="IPR001451">
    <property type="entry name" value="Hexapep"/>
</dbReference>
<feature type="active site" description="Proton acceptor" evidence="5">
    <location>
        <position position="130"/>
    </location>
</feature>
<dbReference type="Proteomes" id="UP000298781">
    <property type="component" value="Chromosome"/>
</dbReference>
<dbReference type="InterPro" id="IPR018357">
    <property type="entry name" value="Hexapep_transf_CS"/>
</dbReference>
<feature type="domain" description="PglD N-terminal" evidence="7">
    <location>
        <begin position="1"/>
        <end position="75"/>
    </location>
</feature>
<dbReference type="PANTHER" id="PTHR43300">
    <property type="entry name" value="ACETYLTRANSFERASE"/>
    <property type="match status" value="1"/>
</dbReference>
<name>A0A4D7BJL7_9HYPH</name>
<evidence type="ECO:0000256" key="4">
    <source>
        <dbReference type="ARBA" id="ARBA00023315"/>
    </source>
</evidence>
<dbReference type="NCBIfam" id="TIGR03570">
    <property type="entry name" value="NeuD_NnaD"/>
    <property type="match status" value="1"/>
</dbReference>
<dbReference type="GO" id="GO:0016746">
    <property type="term" value="F:acyltransferase activity"/>
    <property type="evidence" value="ECO:0007669"/>
    <property type="project" value="UniProtKB-KW"/>
</dbReference>
<dbReference type="Pfam" id="PF17836">
    <property type="entry name" value="PglD_N"/>
    <property type="match status" value="1"/>
</dbReference>
<dbReference type="AlphaFoldDB" id="A0A4D7BJL7"/>
<sequence length="201" mass="20448">MVGAGGHGKVVADTVLTLGKDDLAGFLDDKAELVGRVIAGVRVIGRMDAWSQHGIERLIFAIGDNHARRKAVQRVTAAGARLTSAIHPRATVSDRASVKDGTAIMAGAVVNAYADVGMNVIINTGAIVEHDCVIGPHAHIAPGSCLAGNVTIGEGAFLGLGSRVLPGLRIGSWSIVGAGAVVTRDVPDGATVAGIPARRLT</sequence>
<keyword evidence="2 8" id="KW-0808">Transferase</keyword>
<evidence type="ECO:0000256" key="5">
    <source>
        <dbReference type="PIRSR" id="PIRSR620019-1"/>
    </source>
</evidence>
<evidence type="ECO:0000313" key="8">
    <source>
        <dbReference type="EMBL" id="QCI69206.1"/>
    </source>
</evidence>
<proteinExistence type="inferred from homology"/>
<feature type="binding site" evidence="6">
    <location>
        <position position="139"/>
    </location>
    <ligand>
        <name>acetyl-CoA</name>
        <dbReference type="ChEBI" id="CHEBI:57288"/>
    </ligand>
</feature>
<feature type="binding site" evidence="6">
    <location>
        <position position="63"/>
    </location>
    <ligand>
        <name>substrate</name>
    </ligand>
</feature>
<evidence type="ECO:0000256" key="2">
    <source>
        <dbReference type="ARBA" id="ARBA00022679"/>
    </source>
</evidence>
<protein>
    <submittedName>
        <fullName evidence="8">Acetyltransferase</fullName>
    </submittedName>
</protein>
<dbReference type="Gene3D" id="2.160.10.10">
    <property type="entry name" value="Hexapeptide repeat proteins"/>
    <property type="match status" value="1"/>
</dbReference>
<reference evidence="8 9" key="1">
    <citation type="submission" date="2019-04" db="EMBL/GenBank/DDBJ databases">
        <title>Phreatobacter aquaticus sp. nov.</title>
        <authorList>
            <person name="Choi A."/>
        </authorList>
    </citation>
    <scope>NUCLEOTIDE SEQUENCE [LARGE SCALE GENOMIC DNA]</scope>
    <source>
        <strain evidence="8 9">KCTC 52518</strain>
    </source>
</reference>
<accession>A0A4D7BJL7</accession>
<dbReference type="CDD" id="cd03360">
    <property type="entry name" value="LbH_AT_putative"/>
    <property type="match status" value="1"/>
</dbReference>
<organism evidence="8 9">
    <name type="scientific">Phreatobacter stygius</name>
    <dbReference type="NCBI Taxonomy" id="1940610"/>
    <lineage>
        <taxon>Bacteria</taxon>
        <taxon>Pseudomonadati</taxon>
        <taxon>Pseudomonadota</taxon>
        <taxon>Alphaproteobacteria</taxon>
        <taxon>Hyphomicrobiales</taxon>
        <taxon>Phreatobacteraceae</taxon>
        <taxon>Phreatobacter</taxon>
    </lineage>
</organism>
<keyword evidence="4" id="KW-0012">Acyltransferase</keyword>
<dbReference type="EMBL" id="CP039690">
    <property type="protein sequence ID" value="QCI69206.1"/>
    <property type="molecule type" value="Genomic_DNA"/>
</dbReference>
<dbReference type="InterPro" id="IPR041561">
    <property type="entry name" value="PglD_N"/>
</dbReference>
<evidence type="ECO:0000259" key="7">
    <source>
        <dbReference type="Pfam" id="PF17836"/>
    </source>
</evidence>
<dbReference type="InterPro" id="IPR020019">
    <property type="entry name" value="AcTrfase_PglD-like"/>
</dbReference>
<dbReference type="Gene3D" id="3.40.50.20">
    <property type="match status" value="1"/>
</dbReference>
<dbReference type="OrthoDB" id="9815592at2"/>
<feature type="site" description="Increases basicity of active site His" evidence="5">
    <location>
        <position position="131"/>
    </location>
</feature>
<gene>
    <name evidence="8" type="ORF">E8M01_13275</name>
</gene>
<evidence type="ECO:0000256" key="6">
    <source>
        <dbReference type="PIRSR" id="PIRSR620019-2"/>
    </source>
</evidence>
<dbReference type="SUPFAM" id="SSF51161">
    <property type="entry name" value="Trimeric LpxA-like enzymes"/>
    <property type="match status" value="1"/>
</dbReference>